<evidence type="ECO:0000313" key="2">
    <source>
        <dbReference type="EMBL" id="MBB6340741.1"/>
    </source>
</evidence>
<dbReference type="Pfam" id="PF04230">
    <property type="entry name" value="PS_pyruv_trans"/>
    <property type="match status" value="1"/>
</dbReference>
<dbReference type="EMBL" id="JACHLL010000001">
    <property type="protein sequence ID" value="MBB6340741.1"/>
    <property type="molecule type" value="Genomic_DNA"/>
</dbReference>
<accession>A0A7X0BR28</accession>
<dbReference type="PANTHER" id="PTHR36836">
    <property type="entry name" value="COLANIC ACID BIOSYNTHESIS PROTEIN WCAK"/>
    <property type="match status" value="1"/>
</dbReference>
<evidence type="ECO:0000259" key="1">
    <source>
        <dbReference type="Pfam" id="PF04230"/>
    </source>
</evidence>
<sequence>MRRPVAAEQVESIRHVLMVGDLAGPAQFHVGDEAMLACNLSMLRRLLPNARFTLLSRDPSASATRYAADALCPPGFAEVSADRRLELGRIDTWQQQAEVSPEHLPASLQALLEADLLIISGGGNLSSSWPEHILDRLALVRIARQRRIPVLIFGQTLGPNLTAVDRELVAEILDSAAWVGVREAPSLALAVELGLEPSRIDFQLDDAMGLLSTPCDLLQSAWPAARKQGPLIALTLHPQFLGETRACWLDALTIELDRVVAELDARLLFIPHCSDWKDGQDEGDRSVGLALRERLQRPSALHVLPVQDAAQTAWLTRQADLVVSSRYHPLIFALAESCPCLGLACDSYTLIKLQGALAHAGLDSELLVMRARRWDGLAQVIIQRCRCPVQPVPAWQVRLDGHIRERERRLADWLERRQQGLPTPAPGYVDDGRLAALAHLLSGTAQAHQVQARELELQASVDYWQDSAQAAQHYVQDLHMALQRQADERRRLHETLESTIRRAELAEQYAHSLELERRLADWLELQASVDHWKDSAQAAQHYALDLHVALQRQADEHLRLHEALESTICRAELAEQYAYSLELERQRWHEQEPAGELNEQCTAPEFVTRL</sequence>
<feature type="domain" description="Polysaccharide pyruvyl transferase" evidence="1">
    <location>
        <begin position="30"/>
        <end position="347"/>
    </location>
</feature>
<reference evidence="2 3" key="1">
    <citation type="submission" date="2020-08" db="EMBL/GenBank/DDBJ databases">
        <title>Functional genomics of gut bacteria from endangered species of beetles.</title>
        <authorList>
            <person name="Carlos-Shanley C."/>
        </authorList>
    </citation>
    <scope>NUCLEOTIDE SEQUENCE [LARGE SCALE GENOMIC DNA]</scope>
    <source>
        <strain evidence="2 3">S00202</strain>
    </source>
</reference>
<keyword evidence="2" id="KW-0808">Transferase</keyword>
<comment type="caution">
    <text evidence="2">The sequence shown here is derived from an EMBL/GenBank/DDBJ whole genome shotgun (WGS) entry which is preliminary data.</text>
</comment>
<dbReference type="AlphaFoldDB" id="A0A7X0BR28"/>
<dbReference type="Proteomes" id="UP000557193">
    <property type="component" value="Unassembled WGS sequence"/>
</dbReference>
<name>A0A7X0BR28_9PSED</name>
<gene>
    <name evidence="2" type="ORF">HNP49_000891</name>
</gene>
<protein>
    <submittedName>
        <fullName evidence="2">Polysaccharide pyruvyl transferase WcaK-like protein/predicted nucleic acid-binding Zn-ribbon protein</fullName>
    </submittedName>
</protein>
<dbReference type="RefSeq" id="WP_184680948.1">
    <property type="nucleotide sequence ID" value="NZ_JACHLL010000001.1"/>
</dbReference>
<evidence type="ECO:0000313" key="3">
    <source>
        <dbReference type="Proteomes" id="UP000557193"/>
    </source>
</evidence>
<keyword evidence="3" id="KW-1185">Reference proteome</keyword>
<dbReference type="InterPro" id="IPR007345">
    <property type="entry name" value="Polysacch_pyruvyl_Trfase"/>
</dbReference>
<dbReference type="PANTHER" id="PTHR36836:SF1">
    <property type="entry name" value="COLANIC ACID BIOSYNTHESIS PROTEIN WCAK"/>
    <property type="match status" value="1"/>
</dbReference>
<organism evidence="2 3">
    <name type="scientific">Pseudomonas fluvialis</name>
    <dbReference type="NCBI Taxonomy" id="1793966"/>
    <lineage>
        <taxon>Bacteria</taxon>
        <taxon>Pseudomonadati</taxon>
        <taxon>Pseudomonadota</taxon>
        <taxon>Gammaproteobacteria</taxon>
        <taxon>Pseudomonadales</taxon>
        <taxon>Pseudomonadaceae</taxon>
        <taxon>Pseudomonas</taxon>
    </lineage>
</organism>
<dbReference type="GO" id="GO:0016740">
    <property type="term" value="F:transferase activity"/>
    <property type="evidence" value="ECO:0007669"/>
    <property type="project" value="UniProtKB-KW"/>
</dbReference>
<proteinExistence type="predicted"/>